<keyword evidence="2" id="KW-1185">Reference proteome</keyword>
<dbReference type="PROSITE" id="PS51257">
    <property type="entry name" value="PROKAR_LIPOPROTEIN"/>
    <property type="match status" value="1"/>
</dbReference>
<gene>
    <name evidence="1" type="ORF">LZ538_03790</name>
</gene>
<dbReference type="RefSeq" id="WP_249830659.1">
    <property type="nucleotide sequence ID" value="NZ_JAMGBE010000001.1"/>
</dbReference>
<dbReference type="Proteomes" id="UP001165342">
    <property type="component" value="Unassembled WGS sequence"/>
</dbReference>
<evidence type="ECO:0000313" key="2">
    <source>
        <dbReference type="Proteomes" id="UP001165342"/>
    </source>
</evidence>
<protein>
    <submittedName>
        <fullName evidence="1">Uncharacterized protein</fullName>
    </submittedName>
</protein>
<accession>A0ABT0S054</accession>
<name>A0ABT0S054_9SPHN</name>
<sequence>MRQIVTIIIGAIATSCSAPESAKVTLDAAALIGKERSPVDAAMGSNPDCHEESGGTLCEYGGYNSAFFVNGKAANLTLPRVEDLGAYGLDLGEPATKKEGWEHWSAEVGGQKAEIDRFPEYVYIMTHNV</sequence>
<dbReference type="EMBL" id="JAMGBE010000001">
    <property type="protein sequence ID" value="MCL6729177.1"/>
    <property type="molecule type" value="Genomic_DNA"/>
</dbReference>
<organism evidence="1 2">
    <name type="scientific">Sphingomonas hankyongi</name>
    <dbReference type="NCBI Taxonomy" id="2908209"/>
    <lineage>
        <taxon>Bacteria</taxon>
        <taxon>Pseudomonadati</taxon>
        <taxon>Pseudomonadota</taxon>
        <taxon>Alphaproteobacteria</taxon>
        <taxon>Sphingomonadales</taxon>
        <taxon>Sphingomonadaceae</taxon>
        <taxon>Sphingomonas</taxon>
    </lineage>
</organism>
<reference evidence="1" key="1">
    <citation type="submission" date="2022-05" db="EMBL/GenBank/DDBJ databases">
        <authorList>
            <person name="Jo J.-H."/>
            <person name="Im W.-T."/>
        </authorList>
    </citation>
    <scope>NUCLEOTIDE SEQUENCE</scope>
    <source>
        <strain evidence="1">SE220</strain>
    </source>
</reference>
<proteinExistence type="predicted"/>
<comment type="caution">
    <text evidence="1">The sequence shown here is derived from an EMBL/GenBank/DDBJ whole genome shotgun (WGS) entry which is preliminary data.</text>
</comment>
<evidence type="ECO:0000313" key="1">
    <source>
        <dbReference type="EMBL" id="MCL6729177.1"/>
    </source>
</evidence>